<dbReference type="KEGG" id="ovi:T265_07215"/>
<evidence type="ECO:0000313" key="2">
    <source>
        <dbReference type="Proteomes" id="UP000054324"/>
    </source>
</evidence>
<name>A0A074ZHV0_OPIVI</name>
<dbReference type="AlphaFoldDB" id="A0A074ZHV0"/>
<gene>
    <name evidence="1" type="ORF">T265_07215</name>
</gene>
<reference evidence="1 2" key="1">
    <citation type="submission" date="2013-11" db="EMBL/GenBank/DDBJ databases">
        <title>Opisthorchis viverrini - life in the bile duct.</title>
        <authorList>
            <person name="Young N.D."/>
            <person name="Nagarajan N."/>
            <person name="Lin S.J."/>
            <person name="Korhonen P.K."/>
            <person name="Jex A.R."/>
            <person name="Hall R.S."/>
            <person name="Safavi-Hemami H."/>
            <person name="Kaewkong W."/>
            <person name="Bertrand D."/>
            <person name="Gao S."/>
            <person name="Seet Q."/>
            <person name="Wongkham S."/>
            <person name="Teh B.T."/>
            <person name="Wongkham C."/>
            <person name="Intapan P.M."/>
            <person name="Maleewong W."/>
            <person name="Yang X."/>
            <person name="Hu M."/>
            <person name="Wang Z."/>
            <person name="Hofmann A."/>
            <person name="Sternberg P.W."/>
            <person name="Tan P."/>
            <person name="Wang J."/>
            <person name="Gasser R.B."/>
        </authorList>
    </citation>
    <scope>NUCLEOTIDE SEQUENCE [LARGE SCALE GENOMIC DNA]</scope>
</reference>
<keyword evidence="2" id="KW-1185">Reference proteome</keyword>
<dbReference type="EMBL" id="KL596780">
    <property type="protein sequence ID" value="KER25342.1"/>
    <property type="molecule type" value="Genomic_DNA"/>
</dbReference>
<dbReference type="RefSeq" id="XP_009170935.1">
    <property type="nucleotide sequence ID" value="XM_009172671.1"/>
</dbReference>
<dbReference type="Proteomes" id="UP000054324">
    <property type="component" value="Unassembled WGS sequence"/>
</dbReference>
<sequence>MYLKGPCPESFWRRVTSSIITAQVDAAVSEGASAQVIGWVFIRDNKVASRQKSGPTGARFPAPSLLLIE</sequence>
<dbReference type="CTD" id="20321394"/>
<evidence type="ECO:0000313" key="1">
    <source>
        <dbReference type="EMBL" id="KER25342.1"/>
    </source>
</evidence>
<accession>A0A074ZHV0</accession>
<organism evidence="1 2">
    <name type="scientific">Opisthorchis viverrini</name>
    <name type="common">Southeast Asian liver fluke</name>
    <dbReference type="NCBI Taxonomy" id="6198"/>
    <lineage>
        <taxon>Eukaryota</taxon>
        <taxon>Metazoa</taxon>
        <taxon>Spiralia</taxon>
        <taxon>Lophotrochozoa</taxon>
        <taxon>Platyhelminthes</taxon>
        <taxon>Trematoda</taxon>
        <taxon>Digenea</taxon>
        <taxon>Opisthorchiida</taxon>
        <taxon>Opisthorchiata</taxon>
        <taxon>Opisthorchiidae</taxon>
        <taxon>Opisthorchis</taxon>
    </lineage>
</organism>
<protein>
    <submittedName>
        <fullName evidence="1">Uncharacterized protein</fullName>
    </submittedName>
</protein>
<proteinExistence type="predicted"/>
<dbReference type="GeneID" id="20321394"/>